<dbReference type="Proteomes" id="UP000037043">
    <property type="component" value="Unassembled WGS sequence"/>
</dbReference>
<gene>
    <name evidence="1" type="ORF">CLHOM_29660</name>
</gene>
<dbReference type="PATRIC" id="fig|1121318.3.peg.2978"/>
<evidence type="ECO:0000313" key="2">
    <source>
        <dbReference type="Proteomes" id="UP000037043"/>
    </source>
</evidence>
<accession>A0A0L6Z6U7</accession>
<dbReference type="Pfam" id="PF09719">
    <property type="entry name" value="C_GCAxxG_C_C"/>
    <property type="match status" value="1"/>
</dbReference>
<dbReference type="NCBIfam" id="NF045669">
    <property type="entry name" value="DVU1555_fam_CGA"/>
    <property type="match status" value="1"/>
</dbReference>
<protein>
    <submittedName>
        <fullName evidence="1">Putative redox-active protein (C_GCAxxG_C_C)</fullName>
    </submittedName>
</protein>
<dbReference type="RefSeq" id="WP_052222430.1">
    <property type="nucleotide sequence ID" value="NZ_LHUR01000036.1"/>
</dbReference>
<comment type="caution">
    <text evidence="1">The sequence shown here is derived from an EMBL/GenBank/DDBJ whole genome shotgun (WGS) entry which is preliminary data.</text>
</comment>
<keyword evidence="2" id="KW-1185">Reference proteome</keyword>
<name>A0A0L6Z6U7_9CLOT</name>
<dbReference type="STRING" id="36844.SAMN04488501_110103"/>
<organism evidence="1 2">
    <name type="scientific">Clostridium homopropionicum DSM 5847</name>
    <dbReference type="NCBI Taxonomy" id="1121318"/>
    <lineage>
        <taxon>Bacteria</taxon>
        <taxon>Bacillati</taxon>
        <taxon>Bacillota</taxon>
        <taxon>Clostridia</taxon>
        <taxon>Eubacteriales</taxon>
        <taxon>Clostridiaceae</taxon>
        <taxon>Clostridium</taxon>
    </lineage>
</organism>
<dbReference type="InterPro" id="IPR010181">
    <property type="entry name" value="CGCAxxGCC_motif"/>
</dbReference>
<dbReference type="AlphaFoldDB" id="A0A0L6Z6U7"/>
<proteinExistence type="predicted"/>
<reference evidence="2" key="1">
    <citation type="submission" date="2015-08" db="EMBL/GenBank/DDBJ databases">
        <title>Genome sequence of the strict anaerobe Clostridium homopropionicum LuHBu1 (DSM 5847T).</title>
        <authorList>
            <person name="Poehlein A."/>
            <person name="Beck M."/>
            <person name="Schiel-Bengelsdorf B."/>
            <person name="Bengelsdorf F.R."/>
            <person name="Daniel R."/>
            <person name="Duerre P."/>
        </authorList>
    </citation>
    <scope>NUCLEOTIDE SEQUENCE [LARGE SCALE GENOMIC DNA]</scope>
    <source>
        <strain evidence="2">DSM 5847</strain>
    </source>
</reference>
<evidence type="ECO:0000313" key="1">
    <source>
        <dbReference type="EMBL" id="KOA18682.1"/>
    </source>
</evidence>
<dbReference type="EMBL" id="LHUR01000036">
    <property type="protein sequence ID" value="KOA18682.1"/>
    <property type="molecule type" value="Genomic_DNA"/>
</dbReference>
<sequence>MGADAFEIFRLASAGYCCSQIMMIFYLKENNLENVPAVKAMAALCGGVGNLGKTCGVVTAGACILGMYAGKGEGAELKDDNLKKMIKEFTDWFEEEFEGTECVDIVSVDVLKDINEHEVYPTRCGSIIQKSYNKINSILQDYGYI</sequence>